<proteinExistence type="inferred from homology"/>
<comment type="function">
    <text evidence="17">Catalyzes the dehydration of the S-form of NAD(P)HX at the expense of ADP, which is converted to AMP. Together with NAD(P)HX epimerase, which catalyzes the epimerization of the S- and R-forms, the enzyme allows the repair of both epimers of NAD(P)HX, a damaged form of NAD(P)H that is a result of enzymatic or heat-dependent hydration.</text>
</comment>
<dbReference type="GO" id="GO:0110051">
    <property type="term" value="P:metabolite repair"/>
    <property type="evidence" value="ECO:0007669"/>
    <property type="project" value="TreeGrafter"/>
</dbReference>
<evidence type="ECO:0000256" key="9">
    <source>
        <dbReference type="ARBA" id="ARBA00022958"/>
    </source>
</evidence>
<comment type="function">
    <text evidence="18">Catalyzes the epimerization of the S- and R-forms of NAD(P)HX, a damaged form of NAD(P)H that is a result of enzymatic or heat-dependent hydration. This is a prerequisite for the S-specific NAD(P)H-hydrate dehydratase to allow the repair of both epimers of NAD(P)HX.</text>
</comment>
<feature type="binding site" evidence="18">
    <location>
        <position position="160"/>
    </location>
    <ligand>
        <name>(6S)-NADPHX</name>
        <dbReference type="ChEBI" id="CHEBI:64076"/>
    </ligand>
</feature>
<dbReference type="GO" id="GO:0052856">
    <property type="term" value="F:NAD(P)HX epimerase activity"/>
    <property type="evidence" value="ECO:0007669"/>
    <property type="project" value="UniProtKB-UniRule"/>
</dbReference>
<comment type="function">
    <text evidence="14 19">Bifunctional enzyme that catalyzes the epimerization of the S- and R-forms of NAD(P)HX and the dehydration of the S-form of NAD(P)HX at the expense of ADP, which is converted to AMP. This allows the repair of both epimers of NAD(P)HX, a damaged form of NAD(P)H that is a result of enzymatic or heat-dependent hydration.</text>
</comment>
<sequence length="528" mass="57844">MKIFTKDQIYAGDELTAKKQNISATDLMERAGIEIFNWLHRRMQGAQVPIHVFCGIGNNGGDGLVVARHLITHGYNVHTYVVNCSTKRSKDFLINYDRIKNVTKEWPTLLDCKEDFPAINENDIIVDAVFGIGINRPVGEWVKGLFNHFKDSKAYTLSVDVPSGLHTDQVPSDPETVVSASHTLSFQTPKLVFFLPETANYTEQWEVLDIGLDPGYLVETQTEAELIGKNEVLPLYKPREKFSHKGTFGHSLIIGGSYGKIGAVTLASKAALVSGAGKVTAYLPKCGYTILQSSLPEAMVITDANEEYLTNITFDITPTVIGIGVGMGTEERTIKAFTKFLKTTKTPLVIDADAINCLAKSKETLKLLPAFSVLTPHPKELERLIGKWSDDFDKLKKTKAFSKKYNVIIVLKGANTITVYKEKLFVNTTGNPGLATAGTGDVLTGVLTGLISQGYEPLIAAIFGVYLHGRAADVIIEDFGYQSLTASDVINGIAGAYLDLFSPPEPQETNPTQEDETSKSNDKGQRKK</sequence>
<evidence type="ECO:0000256" key="11">
    <source>
        <dbReference type="ARBA" id="ARBA00023235"/>
    </source>
</evidence>
<evidence type="ECO:0000256" key="1">
    <source>
        <dbReference type="ARBA" id="ARBA00000013"/>
    </source>
</evidence>
<keyword evidence="7 17" id="KW-0067">ATP-binding</keyword>
<feature type="binding site" evidence="17">
    <location>
        <position position="377"/>
    </location>
    <ligand>
        <name>(6S)-NADPHX</name>
        <dbReference type="ChEBI" id="CHEBI:64076"/>
    </ligand>
</feature>
<evidence type="ECO:0000256" key="14">
    <source>
        <dbReference type="ARBA" id="ARBA00025153"/>
    </source>
</evidence>
<feature type="binding site" evidence="17">
    <location>
        <position position="440"/>
    </location>
    <ligand>
        <name>AMP</name>
        <dbReference type="ChEBI" id="CHEBI:456215"/>
    </ligand>
</feature>
<comment type="similarity">
    <text evidence="17">Belongs to the NnrD/CARKD family.</text>
</comment>
<dbReference type="InterPro" id="IPR029056">
    <property type="entry name" value="Ribokinase-like"/>
</dbReference>
<dbReference type="EMBL" id="VSKM01000018">
    <property type="protein sequence ID" value="TYB70028.1"/>
    <property type="molecule type" value="Genomic_DNA"/>
</dbReference>
<keyword evidence="24" id="KW-1185">Reference proteome</keyword>
<evidence type="ECO:0000256" key="19">
    <source>
        <dbReference type="PIRNR" id="PIRNR017184"/>
    </source>
</evidence>
<feature type="binding site" evidence="17">
    <location>
        <position position="441"/>
    </location>
    <ligand>
        <name>(6S)-NADPHX</name>
        <dbReference type="ChEBI" id="CHEBI:64076"/>
    </ligand>
</feature>
<name>A0A8H2LAI8_9FLAO</name>
<comment type="similarity">
    <text evidence="4 19">In the C-terminal section; belongs to the NnrD/CARKD family.</text>
</comment>
<keyword evidence="10 17" id="KW-0520">NAD</keyword>
<comment type="caution">
    <text evidence="23">The sequence shown here is derived from an EMBL/GenBank/DDBJ whole genome shotgun (WGS) entry which is preliminary data.</text>
</comment>
<feature type="domain" description="YjeF C-terminal" evidence="21">
    <location>
        <begin position="228"/>
        <end position="500"/>
    </location>
</feature>
<dbReference type="Pfam" id="PF01256">
    <property type="entry name" value="Carb_kinase"/>
    <property type="match status" value="1"/>
</dbReference>
<dbReference type="InterPro" id="IPR017953">
    <property type="entry name" value="Carbohydrate_kinase_pred_CS"/>
</dbReference>
<feature type="binding site" evidence="18">
    <location>
        <begin position="58"/>
        <end position="62"/>
    </location>
    <ligand>
        <name>(6S)-NADPHX</name>
        <dbReference type="ChEBI" id="CHEBI:64076"/>
    </ligand>
</feature>
<dbReference type="RefSeq" id="WP_148370854.1">
    <property type="nucleotide sequence ID" value="NZ_VSKM01000018.1"/>
</dbReference>
<dbReference type="GO" id="GO:0052855">
    <property type="term" value="F:ADP-dependent NAD(P)H-hydrate dehydratase activity"/>
    <property type="evidence" value="ECO:0007669"/>
    <property type="project" value="UniProtKB-UniRule"/>
</dbReference>
<evidence type="ECO:0000256" key="2">
    <source>
        <dbReference type="ARBA" id="ARBA00000909"/>
    </source>
</evidence>
<dbReference type="GO" id="GO:0046496">
    <property type="term" value="P:nicotinamide nucleotide metabolic process"/>
    <property type="evidence" value="ECO:0007669"/>
    <property type="project" value="UniProtKB-UniRule"/>
</dbReference>
<dbReference type="PROSITE" id="PS51383">
    <property type="entry name" value="YJEF_C_3"/>
    <property type="match status" value="1"/>
</dbReference>
<comment type="subunit">
    <text evidence="17">Homotetramer.</text>
</comment>
<comment type="caution">
    <text evidence="18">Lacks conserved residue(s) required for the propagation of feature annotation.</text>
</comment>
<feature type="binding site" evidence="18">
    <location>
        <begin position="131"/>
        <end position="137"/>
    </location>
    <ligand>
        <name>(6S)-NADPHX</name>
        <dbReference type="ChEBI" id="CHEBI:64076"/>
    </ligand>
</feature>
<dbReference type="EC" id="4.2.1.136" evidence="19"/>
<dbReference type="NCBIfam" id="TIGR00196">
    <property type="entry name" value="yjeF_cterm"/>
    <property type="match status" value="1"/>
</dbReference>
<evidence type="ECO:0000256" key="12">
    <source>
        <dbReference type="ARBA" id="ARBA00023239"/>
    </source>
</evidence>
<dbReference type="SUPFAM" id="SSF53613">
    <property type="entry name" value="Ribokinase-like"/>
    <property type="match status" value="1"/>
</dbReference>
<evidence type="ECO:0000256" key="15">
    <source>
        <dbReference type="ARBA" id="ARBA00048238"/>
    </source>
</evidence>
<dbReference type="CDD" id="cd01171">
    <property type="entry name" value="YXKO-related"/>
    <property type="match status" value="1"/>
</dbReference>
<comment type="catalytic activity">
    <reaction evidence="16 17 19">
        <text>(6S)-NADPHX + ADP = AMP + phosphate + NADPH + H(+)</text>
        <dbReference type="Rhea" id="RHEA:32235"/>
        <dbReference type="ChEBI" id="CHEBI:15378"/>
        <dbReference type="ChEBI" id="CHEBI:43474"/>
        <dbReference type="ChEBI" id="CHEBI:57783"/>
        <dbReference type="ChEBI" id="CHEBI:64076"/>
        <dbReference type="ChEBI" id="CHEBI:456215"/>
        <dbReference type="ChEBI" id="CHEBI:456216"/>
        <dbReference type="EC" id="4.2.1.136"/>
    </reaction>
</comment>
<evidence type="ECO:0000256" key="8">
    <source>
        <dbReference type="ARBA" id="ARBA00022857"/>
    </source>
</evidence>
<feature type="compositionally biased region" description="Basic and acidic residues" evidence="20">
    <location>
        <begin position="516"/>
        <end position="528"/>
    </location>
</feature>
<feature type="binding site" evidence="18">
    <location>
        <position position="59"/>
    </location>
    <ligand>
        <name>K(+)</name>
        <dbReference type="ChEBI" id="CHEBI:29103"/>
    </ligand>
</feature>
<keyword evidence="9 18" id="KW-0630">Potassium</keyword>
<dbReference type="PANTHER" id="PTHR12592">
    <property type="entry name" value="ATP-DEPENDENT (S)-NAD(P)H-HYDRATE DEHYDRATASE FAMILY MEMBER"/>
    <property type="match status" value="1"/>
</dbReference>
<dbReference type="PANTHER" id="PTHR12592:SF0">
    <property type="entry name" value="ATP-DEPENDENT (S)-NAD(P)H-HYDRATE DEHYDRATASE"/>
    <property type="match status" value="1"/>
</dbReference>
<dbReference type="PROSITE" id="PS01050">
    <property type="entry name" value="YJEF_C_2"/>
    <property type="match status" value="1"/>
</dbReference>
<evidence type="ECO:0000256" key="16">
    <source>
        <dbReference type="ARBA" id="ARBA00049209"/>
    </source>
</evidence>
<dbReference type="SUPFAM" id="SSF64153">
    <property type="entry name" value="YjeF N-terminal domain-like"/>
    <property type="match status" value="1"/>
</dbReference>
<dbReference type="NCBIfam" id="TIGR00197">
    <property type="entry name" value="yjeF_nterm"/>
    <property type="match status" value="1"/>
</dbReference>
<evidence type="ECO:0000256" key="6">
    <source>
        <dbReference type="ARBA" id="ARBA00022741"/>
    </source>
</evidence>
<dbReference type="InterPro" id="IPR030677">
    <property type="entry name" value="Nnr"/>
</dbReference>
<evidence type="ECO:0000256" key="4">
    <source>
        <dbReference type="ARBA" id="ARBA00009524"/>
    </source>
</evidence>
<evidence type="ECO:0000313" key="24">
    <source>
        <dbReference type="Proteomes" id="UP000323324"/>
    </source>
</evidence>
<reference evidence="23 24" key="1">
    <citation type="submission" date="2019-08" db="EMBL/GenBank/DDBJ databases">
        <title>Genomes of Antarctic Bizionia species.</title>
        <authorList>
            <person name="Bowman J.P."/>
        </authorList>
    </citation>
    <scope>NUCLEOTIDE SEQUENCE [LARGE SCALE GENOMIC DNA]</scope>
    <source>
        <strain evidence="23 24">HFD</strain>
    </source>
</reference>
<dbReference type="InterPro" id="IPR036652">
    <property type="entry name" value="YjeF_N_dom_sf"/>
</dbReference>
<feature type="binding site" evidence="18">
    <location>
        <position position="163"/>
    </location>
    <ligand>
        <name>K(+)</name>
        <dbReference type="ChEBI" id="CHEBI:29103"/>
    </ligand>
</feature>
<dbReference type="AlphaFoldDB" id="A0A8H2LAI8"/>
<dbReference type="Proteomes" id="UP000323324">
    <property type="component" value="Unassembled WGS sequence"/>
</dbReference>
<evidence type="ECO:0000313" key="23">
    <source>
        <dbReference type="EMBL" id="TYB70028.1"/>
    </source>
</evidence>
<keyword evidence="11 18" id="KW-0413">Isomerase</keyword>
<dbReference type="PIRSF" id="PIRSF017184">
    <property type="entry name" value="Nnr"/>
    <property type="match status" value="1"/>
</dbReference>
<keyword evidence="5 18" id="KW-0479">Metal-binding</keyword>
<feature type="binding site" evidence="17">
    <location>
        <begin position="412"/>
        <end position="416"/>
    </location>
    <ligand>
        <name>AMP</name>
        <dbReference type="ChEBI" id="CHEBI:456215"/>
    </ligand>
</feature>
<protein>
    <recommendedName>
        <fullName evidence="19">Bifunctional NAD(P)H-hydrate repair enzyme</fullName>
    </recommendedName>
    <alternativeName>
        <fullName evidence="19">Nicotinamide nucleotide repair protein</fullName>
    </alternativeName>
    <domain>
        <recommendedName>
            <fullName evidence="19">ADP-dependent (S)-NAD(P)H-hydrate dehydratase</fullName>
            <ecNumber evidence="19">4.2.1.136</ecNumber>
        </recommendedName>
        <alternativeName>
            <fullName evidence="19">ADP-dependent NAD(P)HX dehydratase</fullName>
        </alternativeName>
    </domain>
    <domain>
        <recommendedName>
            <fullName evidence="19">NAD(P)H-hydrate epimerase</fullName>
            <ecNumber evidence="19">5.1.99.6</ecNumber>
        </recommendedName>
    </domain>
</protein>
<evidence type="ECO:0000256" key="17">
    <source>
        <dbReference type="HAMAP-Rule" id="MF_01965"/>
    </source>
</evidence>
<comment type="similarity">
    <text evidence="3 19">In the N-terminal section; belongs to the NnrE/AIBP family.</text>
</comment>
<comment type="cofactor">
    <cofactor evidence="17">
        <name>Mg(2+)</name>
        <dbReference type="ChEBI" id="CHEBI:18420"/>
    </cofactor>
</comment>
<feature type="binding site" evidence="18">
    <location>
        <position position="127"/>
    </location>
    <ligand>
        <name>K(+)</name>
        <dbReference type="ChEBI" id="CHEBI:29103"/>
    </ligand>
</feature>
<dbReference type="EC" id="5.1.99.6" evidence="19"/>
<comment type="catalytic activity">
    <reaction evidence="15 17 19">
        <text>(6S)-NADHX + ADP = AMP + phosphate + NADH + H(+)</text>
        <dbReference type="Rhea" id="RHEA:32223"/>
        <dbReference type="ChEBI" id="CHEBI:15378"/>
        <dbReference type="ChEBI" id="CHEBI:43474"/>
        <dbReference type="ChEBI" id="CHEBI:57945"/>
        <dbReference type="ChEBI" id="CHEBI:64074"/>
        <dbReference type="ChEBI" id="CHEBI:456215"/>
        <dbReference type="ChEBI" id="CHEBI:456216"/>
        <dbReference type="EC" id="4.2.1.136"/>
    </reaction>
</comment>
<evidence type="ECO:0000256" key="10">
    <source>
        <dbReference type="ARBA" id="ARBA00023027"/>
    </source>
</evidence>
<comment type="catalytic activity">
    <reaction evidence="1 18 19">
        <text>(6R)-NADHX = (6S)-NADHX</text>
        <dbReference type="Rhea" id="RHEA:32215"/>
        <dbReference type="ChEBI" id="CHEBI:64074"/>
        <dbReference type="ChEBI" id="CHEBI:64075"/>
        <dbReference type="EC" id="5.1.99.6"/>
    </reaction>
</comment>
<evidence type="ECO:0000256" key="5">
    <source>
        <dbReference type="ARBA" id="ARBA00022723"/>
    </source>
</evidence>
<dbReference type="Gene3D" id="3.40.50.10260">
    <property type="entry name" value="YjeF N-terminal domain"/>
    <property type="match status" value="1"/>
</dbReference>
<evidence type="ECO:0000256" key="3">
    <source>
        <dbReference type="ARBA" id="ARBA00006001"/>
    </source>
</evidence>
<dbReference type="HAMAP" id="MF_01965">
    <property type="entry name" value="NADHX_dehydratase"/>
    <property type="match status" value="1"/>
</dbReference>
<feature type="binding site" evidence="17">
    <location>
        <position position="263"/>
    </location>
    <ligand>
        <name>(6S)-NADPHX</name>
        <dbReference type="ChEBI" id="CHEBI:64076"/>
    </ligand>
</feature>
<keyword evidence="13" id="KW-0511">Multifunctional enzyme</keyword>
<evidence type="ECO:0000259" key="22">
    <source>
        <dbReference type="PROSITE" id="PS51385"/>
    </source>
</evidence>
<comment type="similarity">
    <text evidence="18">Belongs to the NnrE/AIBP family.</text>
</comment>
<dbReference type="Gene3D" id="3.40.1190.20">
    <property type="match status" value="1"/>
</dbReference>
<dbReference type="GO" id="GO:0005524">
    <property type="term" value="F:ATP binding"/>
    <property type="evidence" value="ECO:0007669"/>
    <property type="project" value="UniProtKB-UniRule"/>
</dbReference>
<evidence type="ECO:0000259" key="21">
    <source>
        <dbReference type="PROSITE" id="PS51383"/>
    </source>
</evidence>
<dbReference type="Pfam" id="PF03853">
    <property type="entry name" value="YjeF_N"/>
    <property type="match status" value="1"/>
</dbReference>
<gene>
    <name evidence="17" type="primary">nnrD</name>
    <name evidence="18" type="synonym">nnrE</name>
    <name evidence="23" type="ORF">ES676_13495</name>
</gene>
<dbReference type="PROSITE" id="PS51385">
    <property type="entry name" value="YJEF_N"/>
    <property type="match status" value="1"/>
</dbReference>
<evidence type="ECO:0000256" key="18">
    <source>
        <dbReference type="HAMAP-Rule" id="MF_01966"/>
    </source>
</evidence>
<comment type="catalytic activity">
    <reaction evidence="2 18 19">
        <text>(6R)-NADPHX = (6S)-NADPHX</text>
        <dbReference type="Rhea" id="RHEA:32227"/>
        <dbReference type="ChEBI" id="CHEBI:64076"/>
        <dbReference type="ChEBI" id="CHEBI:64077"/>
        <dbReference type="EC" id="5.1.99.6"/>
    </reaction>
</comment>
<organism evidence="23 24">
    <name type="scientific">Bizionia saleffrena</name>
    <dbReference type="NCBI Taxonomy" id="291189"/>
    <lineage>
        <taxon>Bacteria</taxon>
        <taxon>Pseudomonadati</taxon>
        <taxon>Bacteroidota</taxon>
        <taxon>Flavobacteriia</taxon>
        <taxon>Flavobacteriales</taxon>
        <taxon>Flavobacteriaceae</taxon>
        <taxon>Bizionia</taxon>
    </lineage>
</organism>
<evidence type="ECO:0000256" key="7">
    <source>
        <dbReference type="ARBA" id="ARBA00022840"/>
    </source>
</evidence>
<feature type="domain" description="YjeF N-terminal" evidence="22">
    <location>
        <begin position="9"/>
        <end position="218"/>
    </location>
</feature>
<dbReference type="InterPro" id="IPR004443">
    <property type="entry name" value="YjeF_N_dom"/>
</dbReference>
<comment type="cofactor">
    <cofactor evidence="18 19">
        <name>K(+)</name>
        <dbReference type="ChEBI" id="CHEBI:29103"/>
    </cofactor>
    <text evidence="18 19">Binds 1 potassium ion per subunit.</text>
</comment>
<evidence type="ECO:0000256" key="13">
    <source>
        <dbReference type="ARBA" id="ARBA00023268"/>
    </source>
</evidence>
<evidence type="ECO:0000256" key="20">
    <source>
        <dbReference type="SAM" id="MobiDB-lite"/>
    </source>
</evidence>
<keyword evidence="12 17" id="KW-0456">Lyase</keyword>
<keyword evidence="8 17" id="KW-0521">NADP</keyword>
<accession>A0A8H2LAI8</accession>
<dbReference type="GO" id="GO:0046872">
    <property type="term" value="F:metal ion binding"/>
    <property type="evidence" value="ECO:0007669"/>
    <property type="project" value="UniProtKB-UniRule"/>
</dbReference>
<feature type="region of interest" description="Disordered" evidence="20">
    <location>
        <begin position="501"/>
        <end position="528"/>
    </location>
</feature>
<feature type="binding site" evidence="17">
    <location>
        <position position="326"/>
    </location>
    <ligand>
        <name>(6S)-NADPHX</name>
        <dbReference type="ChEBI" id="CHEBI:64076"/>
    </ligand>
</feature>
<dbReference type="InterPro" id="IPR000631">
    <property type="entry name" value="CARKD"/>
</dbReference>
<keyword evidence="6 17" id="KW-0547">Nucleotide-binding</keyword>
<dbReference type="HAMAP" id="MF_01966">
    <property type="entry name" value="NADHX_epimerase"/>
    <property type="match status" value="1"/>
</dbReference>